<dbReference type="EMBL" id="QGKY02000190">
    <property type="protein sequence ID" value="KAF2591474.1"/>
    <property type="molecule type" value="Genomic_DNA"/>
</dbReference>
<organism evidence="3">
    <name type="scientific">Brassica cretica</name>
    <name type="common">Mustard</name>
    <dbReference type="NCBI Taxonomy" id="69181"/>
    <lineage>
        <taxon>Eukaryota</taxon>
        <taxon>Viridiplantae</taxon>
        <taxon>Streptophyta</taxon>
        <taxon>Embryophyta</taxon>
        <taxon>Tracheophyta</taxon>
        <taxon>Spermatophyta</taxon>
        <taxon>Magnoliopsida</taxon>
        <taxon>eudicotyledons</taxon>
        <taxon>Gunneridae</taxon>
        <taxon>Pentapetalae</taxon>
        <taxon>rosids</taxon>
        <taxon>malvids</taxon>
        <taxon>Brassicales</taxon>
        <taxon>Brassicaceae</taxon>
        <taxon>Brassiceae</taxon>
        <taxon>Brassica</taxon>
    </lineage>
</organism>
<dbReference type="AlphaFoldDB" id="A0A8S9K9Z0"/>
<name>A0A8S9K9Z0_BRACR</name>
<keyword evidence="2" id="KW-1133">Transmembrane helix</keyword>
<sequence>MDSSHEGHVASPVSSVSSSGGTWKDNNHKPITYVGFSFRGTLAVTAPISPAFVSGKAVALIAPFFRRLFLRFDPKSSSRCTLLLFLCSIDSRSENLYEFFGSIEDDCCSSKRGSMVFEIYRFSSVLGSQVELGRAFALTPAEAVVLFRWRSDYCGDGVCMPMKGWGFDLRTRAPLMVFRSRRGGLVTPVSRNEDYDTCHVHASRGKEETPFWVRTMGLWANRCTVWLALVCFNFMVVSLFTFWAWFFGSCPFNKL</sequence>
<keyword evidence="2" id="KW-0472">Membrane</keyword>
<accession>A0A8S9K9Z0</accession>
<proteinExistence type="predicted"/>
<feature type="transmembrane region" description="Helical" evidence="2">
    <location>
        <begin position="224"/>
        <end position="246"/>
    </location>
</feature>
<evidence type="ECO:0000313" key="3">
    <source>
        <dbReference type="EMBL" id="KAF2591474.1"/>
    </source>
</evidence>
<feature type="compositionally biased region" description="Low complexity" evidence="1">
    <location>
        <begin position="9"/>
        <end position="19"/>
    </location>
</feature>
<feature type="transmembrane region" description="Helical" evidence="2">
    <location>
        <begin position="42"/>
        <end position="65"/>
    </location>
</feature>
<evidence type="ECO:0008006" key="4">
    <source>
        <dbReference type="Google" id="ProtNLM"/>
    </source>
</evidence>
<keyword evidence="2" id="KW-0812">Transmembrane</keyword>
<protein>
    <recommendedName>
        <fullName evidence="4">Transmembrane protein</fullName>
    </recommendedName>
</protein>
<reference evidence="3" key="1">
    <citation type="submission" date="2019-12" db="EMBL/GenBank/DDBJ databases">
        <title>Genome sequencing and annotation of Brassica cretica.</title>
        <authorList>
            <person name="Studholme D.J."/>
            <person name="Sarris P.F."/>
        </authorList>
    </citation>
    <scope>NUCLEOTIDE SEQUENCE</scope>
    <source>
        <strain evidence="3">PFS-102/07</strain>
        <tissue evidence="3">Leaf</tissue>
    </source>
</reference>
<feature type="region of interest" description="Disordered" evidence="1">
    <location>
        <begin position="1"/>
        <end position="21"/>
    </location>
</feature>
<evidence type="ECO:0000256" key="1">
    <source>
        <dbReference type="SAM" id="MobiDB-lite"/>
    </source>
</evidence>
<gene>
    <name evidence="3" type="ORF">F2Q70_00040933</name>
</gene>
<comment type="caution">
    <text evidence="3">The sequence shown here is derived from an EMBL/GenBank/DDBJ whole genome shotgun (WGS) entry which is preliminary data.</text>
</comment>
<evidence type="ECO:0000256" key="2">
    <source>
        <dbReference type="SAM" id="Phobius"/>
    </source>
</evidence>